<evidence type="ECO:0000256" key="5">
    <source>
        <dbReference type="ARBA" id="ARBA00023125"/>
    </source>
</evidence>
<evidence type="ECO:0000256" key="4">
    <source>
        <dbReference type="ARBA" id="ARBA00023015"/>
    </source>
</evidence>
<dbReference type="GO" id="GO:0005634">
    <property type="term" value="C:nucleus"/>
    <property type="evidence" value="ECO:0007669"/>
    <property type="project" value="UniProtKB-SubCell"/>
</dbReference>
<keyword evidence="2" id="KW-0217">Developmental protein</keyword>
<accession>A0A2Y9SB72</accession>
<dbReference type="AlphaFoldDB" id="A0A2Y9SB72"/>
<dbReference type="InterPro" id="IPR036388">
    <property type="entry name" value="WH-like_DNA-bd_sf"/>
</dbReference>
<dbReference type="GeneID" id="112063868"/>
<dbReference type="PANTHER" id="PTHR11829">
    <property type="entry name" value="FORKHEAD BOX PROTEIN"/>
    <property type="match status" value="1"/>
</dbReference>
<dbReference type="PRINTS" id="PR00053">
    <property type="entry name" value="FORKHEAD"/>
</dbReference>
<dbReference type="RefSeq" id="XP_023975663.1">
    <property type="nucleotide sequence ID" value="XM_024119895.2"/>
</dbReference>
<dbReference type="GO" id="GO:0030154">
    <property type="term" value="P:cell differentiation"/>
    <property type="evidence" value="ECO:0007669"/>
    <property type="project" value="TreeGrafter"/>
</dbReference>
<keyword evidence="7 9" id="KW-0539">Nucleus</keyword>
<organism evidence="12 13">
    <name type="scientific">Physeter macrocephalus</name>
    <name type="common">Sperm whale</name>
    <name type="synonym">Physeter catodon</name>
    <dbReference type="NCBI Taxonomy" id="9755"/>
    <lineage>
        <taxon>Eukaryota</taxon>
        <taxon>Metazoa</taxon>
        <taxon>Chordata</taxon>
        <taxon>Craniata</taxon>
        <taxon>Vertebrata</taxon>
        <taxon>Euteleostomi</taxon>
        <taxon>Mammalia</taxon>
        <taxon>Eutheria</taxon>
        <taxon>Laurasiatheria</taxon>
        <taxon>Artiodactyla</taxon>
        <taxon>Whippomorpha</taxon>
        <taxon>Cetacea</taxon>
        <taxon>Odontoceti</taxon>
        <taxon>Physeteridae</taxon>
        <taxon>Physeter</taxon>
    </lineage>
</organism>
<dbReference type="STRING" id="9755.ENSPCTP00005032003"/>
<evidence type="ECO:0000313" key="12">
    <source>
        <dbReference type="Proteomes" id="UP000248484"/>
    </source>
</evidence>
<evidence type="ECO:0000256" key="8">
    <source>
        <dbReference type="ARBA" id="ARBA00034869"/>
    </source>
</evidence>
<keyword evidence="5 9" id="KW-0238">DNA-binding</keyword>
<sequence length="490" mass="49004">MTLSGGGSASDMSGQTVLTAEDVDIDVVGEGDDGLEEKDSDAGCDSPAGPPELRLDEADEVTLAAPHHGQPQPPHQQPLALPKEAAGAGAGPGVEAGASEADGCKGGVGGEESGGSGGGPGSGSGAAGGLAPNKPKNSLVKPPYSYIALITMAILQSPQKKLTLSGICEFISNRFPYYRENGRFPYYREKFPAWQNSIRHNLSLNDCFVKIPREPGNPGKGNYWTLDPQSEDMFDNGSFLRRRKRFKRHQQEHLREQTALMMQSFGAYSLAAAAGAAGPYGRPYGLHPAAAAGAYSHPAAAAAAAAAAALQYPYALPPVAPVLPPAVPLLPSGELGRKAAAFGSQLGPGLQLQLNSLGAAAAAAGTAGAAGTTASLIKSEPSARPSFSIENIIGGGPAAPGGSAAGAGGAGVTGGTGSSGGGGAAQSFLRPPGTVQSAALIATHQPLSLSRTTATIAPILSVPLSGQFLQPAASAAAAAAAAAQAKWPAQ</sequence>
<feature type="compositionally biased region" description="Acidic residues" evidence="10">
    <location>
        <begin position="21"/>
        <end position="39"/>
    </location>
</feature>
<dbReference type="Proteomes" id="UP000248484">
    <property type="component" value="Chromosome 4"/>
</dbReference>
<keyword evidence="12" id="KW-1185">Reference proteome</keyword>
<dbReference type="GO" id="GO:0000981">
    <property type="term" value="F:DNA-binding transcription factor activity, RNA polymerase II-specific"/>
    <property type="evidence" value="ECO:0007669"/>
    <property type="project" value="TreeGrafter"/>
</dbReference>
<evidence type="ECO:0000256" key="10">
    <source>
        <dbReference type="SAM" id="MobiDB-lite"/>
    </source>
</evidence>
<feature type="DNA-binding region" description="Fork-head" evidence="9">
    <location>
        <begin position="141"/>
        <end position="244"/>
    </location>
</feature>
<evidence type="ECO:0000256" key="3">
    <source>
        <dbReference type="ARBA" id="ARBA00022491"/>
    </source>
</evidence>
<dbReference type="InterPro" id="IPR001766">
    <property type="entry name" value="Fork_head_dom"/>
</dbReference>
<dbReference type="PROSITE" id="PS00657">
    <property type="entry name" value="FORK_HEAD_1"/>
    <property type="match status" value="1"/>
</dbReference>
<dbReference type="SMART" id="SM00339">
    <property type="entry name" value="FH"/>
    <property type="match status" value="1"/>
</dbReference>
<feature type="domain" description="Fork-head" evidence="11">
    <location>
        <begin position="141"/>
        <end position="244"/>
    </location>
</feature>
<keyword evidence="6" id="KW-0804">Transcription</keyword>
<evidence type="ECO:0000256" key="1">
    <source>
        <dbReference type="ARBA" id="ARBA00004123"/>
    </source>
</evidence>
<dbReference type="PROSITE" id="PS00658">
    <property type="entry name" value="FORK_HEAD_2"/>
    <property type="match status" value="1"/>
</dbReference>
<evidence type="ECO:0000256" key="7">
    <source>
        <dbReference type="ARBA" id="ARBA00023242"/>
    </source>
</evidence>
<evidence type="ECO:0000313" key="13">
    <source>
        <dbReference type="RefSeq" id="XP_023975663.1"/>
    </source>
</evidence>
<dbReference type="InParanoid" id="A0A2Y9SB72"/>
<gene>
    <name evidence="13" type="primary">FOXD3</name>
</gene>
<dbReference type="GO" id="GO:0000978">
    <property type="term" value="F:RNA polymerase II cis-regulatory region sequence-specific DNA binding"/>
    <property type="evidence" value="ECO:0007669"/>
    <property type="project" value="TreeGrafter"/>
</dbReference>
<dbReference type="InterPro" id="IPR018122">
    <property type="entry name" value="TF_fork_head_CS_1"/>
</dbReference>
<dbReference type="Gene3D" id="1.10.10.10">
    <property type="entry name" value="Winged helix-like DNA-binding domain superfamily/Winged helix DNA-binding domain"/>
    <property type="match status" value="1"/>
</dbReference>
<dbReference type="Pfam" id="PF00250">
    <property type="entry name" value="Forkhead"/>
    <property type="match status" value="1"/>
</dbReference>
<dbReference type="InterPro" id="IPR047392">
    <property type="entry name" value="FH_FOXD3"/>
</dbReference>
<keyword evidence="3" id="KW-0678">Repressor</keyword>
<feature type="compositionally biased region" description="Gly residues" evidence="10">
    <location>
        <begin position="104"/>
        <end position="128"/>
    </location>
</feature>
<comment type="subcellular location">
    <subcellularLocation>
        <location evidence="1 9">Nucleus</location>
    </subcellularLocation>
</comment>
<dbReference type="GO" id="GO:0009653">
    <property type="term" value="P:anatomical structure morphogenesis"/>
    <property type="evidence" value="ECO:0007669"/>
    <property type="project" value="TreeGrafter"/>
</dbReference>
<dbReference type="InterPro" id="IPR030456">
    <property type="entry name" value="TF_fork_head_CS_2"/>
</dbReference>
<evidence type="ECO:0000259" key="11">
    <source>
        <dbReference type="PROSITE" id="PS50039"/>
    </source>
</evidence>
<evidence type="ECO:0000256" key="2">
    <source>
        <dbReference type="ARBA" id="ARBA00022473"/>
    </source>
</evidence>
<feature type="region of interest" description="Disordered" evidence="10">
    <location>
        <begin position="1"/>
        <end position="135"/>
    </location>
</feature>
<proteinExistence type="predicted"/>
<feature type="compositionally biased region" description="Low complexity" evidence="10">
    <location>
        <begin position="77"/>
        <end position="87"/>
    </location>
</feature>
<evidence type="ECO:0000256" key="6">
    <source>
        <dbReference type="ARBA" id="ARBA00023163"/>
    </source>
</evidence>
<keyword evidence="4" id="KW-0805">Transcription regulation</keyword>
<dbReference type="InterPro" id="IPR036390">
    <property type="entry name" value="WH_DNA-bd_sf"/>
</dbReference>
<dbReference type="FunFam" id="1.10.10.10:FF:000598">
    <property type="entry name" value="forkhead box protein I1 isoform X2"/>
    <property type="match status" value="1"/>
</dbReference>
<reference evidence="13" key="1">
    <citation type="submission" date="2025-08" db="UniProtKB">
        <authorList>
            <consortium name="RefSeq"/>
        </authorList>
    </citation>
    <scope>IDENTIFICATION</scope>
    <source>
        <tissue evidence="13">Muscle</tissue>
    </source>
</reference>
<feature type="compositionally biased region" description="Gly residues" evidence="10">
    <location>
        <begin position="403"/>
        <end position="424"/>
    </location>
</feature>
<name>A0A2Y9SB72_PHYMC</name>
<dbReference type="InterPro" id="IPR050211">
    <property type="entry name" value="FOX_domain-containing"/>
</dbReference>
<protein>
    <recommendedName>
        <fullName evidence="8">Forkhead box protein D3</fullName>
    </recommendedName>
</protein>
<dbReference type="CTD" id="27022"/>
<dbReference type="PROSITE" id="PS50039">
    <property type="entry name" value="FORK_HEAD_3"/>
    <property type="match status" value="1"/>
</dbReference>
<evidence type="ECO:0000256" key="9">
    <source>
        <dbReference type="PROSITE-ProRule" id="PRU00089"/>
    </source>
</evidence>
<dbReference type="PANTHER" id="PTHR11829:SF405">
    <property type="entry name" value="FORKHEAD BOX PROTEIN D3"/>
    <property type="match status" value="1"/>
</dbReference>
<dbReference type="KEGG" id="pcad:112063868"/>
<dbReference type="FunCoup" id="A0A2Y9SB72">
    <property type="interactions" value="29"/>
</dbReference>
<dbReference type="OrthoDB" id="5402974at2759"/>
<dbReference type="SUPFAM" id="SSF46785">
    <property type="entry name" value="Winged helix' DNA-binding domain"/>
    <property type="match status" value="1"/>
</dbReference>
<dbReference type="CDD" id="cd20047">
    <property type="entry name" value="FH_FOXD3"/>
    <property type="match status" value="1"/>
</dbReference>
<feature type="region of interest" description="Disordered" evidence="10">
    <location>
        <begin position="403"/>
        <end position="429"/>
    </location>
</feature>